<keyword evidence="5 7" id="KW-0472">Membrane</keyword>
<sequence>MAVIGAFLVDLVGRRSLLVLTNITLAFIWLGMTVATSSHTQTGSVGAGRAVLALICMFDIVFATGITPLQILYPVEVLSFEMRAKGVALTSLFVDAAGLLNQFAWPIALADIGWRTYIVLVSWCLFQALVIYLYFPKTRNRTLEELDKIFDAKDPRSASLEKEAFTSISDASSHSSQWSKYFYSRARTVLALFLCHAVHALPVGWGRGVLTTRSFAPYADGGPIAQSSDIWAAVIANVAPLIALVGERNAKEFLRVSSSWDQRLIMATAPLGILSIMICAIRLSGPRLLRRLIGRESERRSEALVELTPLSVAPASGVFTSQGLEIEPSEQQHRVAFVCAHIKSTTETFKALSAFKSQLTSRDGKAGIDRDYEIVLGITKSNLSADETAKLVASVIDERLDIDEILARGVKRTSLSFRMTGISPTQTASKTYKYIELPQLRSMLIGLLLFILMCGVQAAGYYYGGSRYSTAGLQTLVMGLCGYCGMVIFIFVLLMLIKASVSIEPLPLPHIFDESTTIWTFSDARHPEHRAFSVPPLAQWWVPFSNLAIIWLAAAFRAILIKSFLVVNEDKEDPREHWLGIFRDNVYDSLVATVETILPKGADFSAASLVGQPLRAGVDPQLEVEEVGSGSCALVVAKAIRQSLKSWSGGEDVMKVGLEMAKNICNTHTFANAGHELNIKNMPFFKLVLRFRLMIYVPGVLWKADTDLDYVMTDEFDLPNLYRDIMKILHLCANVRGNVTRRTLTLQSQAEISNVLCGPVRVPSDNDLGGSKTIRELLYFLRSLNPSSMKYYTLEQTLLLPTIQLATIYESFHETPSPRIATYQNGYTDNLRLSGAAYLGSLERAFEQHGIWDAFMVVKPAQAVEDEGVLRPRDETSGLYGRPVGQRQGITQSSPGAWLQSGAWLQDRVPYHT</sequence>
<keyword evidence="4 7" id="KW-1133">Transmembrane helix</keyword>
<comment type="similarity">
    <text evidence="2">Belongs to the major facilitator superfamily. Sugar transporter (TC 2.A.1.1) family.</text>
</comment>
<evidence type="ECO:0000313" key="9">
    <source>
        <dbReference type="EMBL" id="CAF9939614.1"/>
    </source>
</evidence>
<dbReference type="Pfam" id="PF00083">
    <property type="entry name" value="Sugar_tr"/>
    <property type="match status" value="1"/>
</dbReference>
<feature type="transmembrane region" description="Helical" evidence="7">
    <location>
        <begin position="264"/>
        <end position="285"/>
    </location>
</feature>
<dbReference type="PROSITE" id="PS00216">
    <property type="entry name" value="SUGAR_TRANSPORT_1"/>
    <property type="match status" value="1"/>
</dbReference>
<dbReference type="GO" id="GO:0005351">
    <property type="term" value="F:carbohydrate:proton symporter activity"/>
    <property type="evidence" value="ECO:0007669"/>
    <property type="project" value="TreeGrafter"/>
</dbReference>
<dbReference type="InterPro" id="IPR020846">
    <property type="entry name" value="MFS_dom"/>
</dbReference>
<evidence type="ECO:0000256" key="1">
    <source>
        <dbReference type="ARBA" id="ARBA00004141"/>
    </source>
</evidence>
<protein>
    <recommendedName>
        <fullName evidence="8">Major facilitator superfamily (MFS) profile domain-containing protein</fullName>
    </recommendedName>
</protein>
<dbReference type="OrthoDB" id="194358at2759"/>
<keyword evidence="3 7" id="KW-0812">Transmembrane</keyword>
<feature type="domain" description="Major facilitator superfamily (MFS) profile" evidence="8">
    <location>
        <begin position="1"/>
        <end position="139"/>
    </location>
</feature>
<dbReference type="Proteomes" id="UP000664203">
    <property type="component" value="Unassembled WGS sequence"/>
</dbReference>
<evidence type="ECO:0000259" key="8">
    <source>
        <dbReference type="PROSITE" id="PS50850"/>
    </source>
</evidence>
<dbReference type="InterPro" id="IPR050360">
    <property type="entry name" value="MFS_Sugar_Transporters"/>
</dbReference>
<gene>
    <name evidence="9" type="ORF">ALECFALPRED_008196</name>
</gene>
<dbReference type="PROSITE" id="PS50850">
    <property type="entry name" value="MFS"/>
    <property type="match status" value="1"/>
</dbReference>
<dbReference type="SUPFAM" id="SSF103473">
    <property type="entry name" value="MFS general substrate transporter"/>
    <property type="match status" value="1"/>
</dbReference>
<dbReference type="InterPro" id="IPR036259">
    <property type="entry name" value="MFS_trans_sf"/>
</dbReference>
<feature type="transmembrane region" description="Helical" evidence="7">
    <location>
        <begin position="50"/>
        <end position="75"/>
    </location>
</feature>
<feature type="transmembrane region" description="Helical" evidence="7">
    <location>
        <begin position="188"/>
        <end position="205"/>
    </location>
</feature>
<comment type="caution">
    <text evidence="9">The sequence shown here is derived from an EMBL/GenBank/DDBJ whole genome shotgun (WGS) entry which is preliminary data.</text>
</comment>
<dbReference type="AlphaFoldDB" id="A0A8H3J2X4"/>
<feature type="transmembrane region" description="Helical" evidence="7">
    <location>
        <begin position="17"/>
        <end position="38"/>
    </location>
</feature>
<name>A0A8H3J2X4_9LECA</name>
<evidence type="ECO:0000256" key="3">
    <source>
        <dbReference type="ARBA" id="ARBA00022692"/>
    </source>
</evidence>
<dbReference type="PANTHER" id="PTHR48022:SF13">
    <property type="entry name" value="MAJOR FACILITATOR SUPERFAMILY (MFS) PROFILE DOMAIN-CONTAINING PROTEIN"/>
    <property type="match status" value="1"/>
</dbReference>
<accession>A0A8H3J2X4</accession>
<feature type="region of interest" description="Disordered" evidence="6">
    <location>
        <begin position="874"/>
        <end position="895"/>
    </location>
</feature>
<evidence type="ECO:0000256" key="6">
    <source>
        <dbReference type="SAM" id="MobiDB-lite"/>
    </source>
</evidence>
<dbReference type="Gene3D" id="1.20.1250.20">
    <property type="entry name" value="MFS general substrate transporter like domains"/>
    <property type="match status" value="1"/>
</dbReference>
<evidence type="ECO:0000256" key="7">
    <source>
        <dbReference type="SAM" id="Phobius"/>
    </source>
</evidence>
<dbReference type="EMBL" id="CAJPDR010000557">
    <property type="protein sequence ID" value="CAF9939614.1"/>
    <property type="molecule type" value="Genomic_DNA"/>
</dbReference>
<keyword evidence="10" id="KW-1185">Reference proteome</keyword>
<feature type="transmembrane region" description="Helical" evidence="7">
    <location>
        <begin position="443"/>
        <end position="464"/>
    </location>
</feature>
<reference evidence="9" key="1">
    <citation type="submission" date="2021-03" db="EMBL/GenBank/DDBJ databases">
        <authorList>
            <person name="Tagirdzhanova G."/>
        </authorList>
    </citation>
    <scope>NUCLEOTIDE SEQUENCE</scope>
</reference>
<feature type="transmembrane region" description="Helical" evidence="7">
    <location>
        <begin position="87"/>
        <end position="108"/>
    </location>
</feature>
<feature type="transmembrane region" description="Helical" evidence="7">
    <location>
        <begin position="476"/>
        <end position="497"/>
    </location>
</feature>
<feature type="transmembrane region" description="Helical" evidence="7">
    <location>
        <begin position="114"/>
        <end position="135"/>
    </location>
</feature>
<dbReference type="InterPro" id="IPR005829">
    <property type="entry name" value="Sugar_transporter_CS"/>
</dbReference>
<evidence type="ECO:0000256" key="4">
    <source>
        <dbReference type="ARBA" id="ARBA00022989"/>
    </source>
</evidence>
<evidence type="ECO:0000256" key="2">
    <source>
        <dbReference type="ARBA" id="ARBA00010992"/>
    </source>
</evidence>
<proteinExistence type="inferred from homology"/>
<dbReference type="GO" id="GO:0016020">
    <property type="term" value="C:membrane"/>
    <property type="evidence" value="ECO:0007669"/>
    <property type="project" value="UniProtKB-SubCell"/>
</dbReference>
<evidence type="ECO:0000313" key="10">
    <source>
        <dbReference type="Proteomes" id="UP000664203"/>
    </source>
</evidence>
<dbReference type="PANTHER" id="PTHR48022">
    <property type="entry name" value="PLASTIDIC GLUCOSE TRANSPORTER 4"/>
    <property type="match status" value="1"/>
</dbReference>
<organism evidence="9 10">
    <name type="scientific">Alectoria fallacina</name>
    <dbReference type="NCBI Taxonomy" id="1903189"/>
    <lineage>
        <taxon>Eukaryota</taxon>
        <taxon>Fungi</taxon>
        <taxon>Dikarya</taxon>
        <taxon>Ascomycota</taxon>
        <taxon>Pezizomycotina</taxon>
        <taxon>Lecanoromycetes</taxon>
        <taxon>OSLEUM clade</taxon>
        <taxon>Lecanoromycetidae</taxon>
        <taxon>Lecanorales</taxon>
        <taxon>Lecanorineae</taxon>
        <taxon>Parmeliaceae</taxon>
        <taxon>Alectoria</taxon>
    </lineage>
</organism>
<comment type="subcellular location">
    <subcellularLocation>
        <location evidence="1">Membrane</location>
        <topology evidence="1">Multi-pass membrane protein</topology>
    </subcellularLocation>
</comment>
<evidence type="ECO:0000256" key="5">
    <source>
        <dbReference type="ARBA" id="ARBA00023136"/>
    </source>
</evidence>
<feature type="transmembrane region" description="Helical" evidence="7">
    <location>
        <begin position="540"/>
        <end position="560"/>
    </location>
</feature>
<dbReference type="InterPro" id="IPR005828">
    <property type="entry name" value="MFS_sugar_transport-like"/>
</dbReference>